<keyword evidence="2" id="KW-0238">DNA-binding</keyword>
<dbReference type="SUPFAM" id="SSF55781">
    <property type="entry name" value="GAF domain-like"/>
    <property type="match status" value="1"/>
</dbReference>
<name>A0A7H0GIP6_9BURK</name>
<dbReference type="Gene3D" id="3.30.450.40">
    <property type="match status" value="1"/>
</dbReference>
<feature type="domain" description="HTH iclR-type" evidence="4">
    <location>
        <begin position="1"/>
        <end position="61"/>
    </location>
</feature>
<dbReference type="SUPFAM" id="SSF46785">
    <property type="entry name" value="Winged helix' DNA-binding domain"/>
    <property type="match status" value="1"/>
</dbReference>
<dbReference type="EMBL" id="CP060783">
    <property type="protein sequence ID" value="QNP48162.1"/>
    <property type="molecule type" value="Genomic_DNA"/>
</dbReference>
<dbReference type="Gene3D" id="1.10.10.10">
    <property type="entry name" value="Winged helix-like DNA-binding domain superfamily/Winged helix DNA-binding domain"/>
    <property type="match status" value="1"/>
</dbReference>
<accession>A0A7H0GIP6</accession>
<keyword evidence="1" id="KW-0805">Transcription regulation</keyword>
<organism evidence="6 7">
    <name type="scientific">Diaphorobacter aerolatus</name>
    <dbReference type="NCBI Taxonomy" id="1288495"/>
    <lineage>
        <taxon>Bacteria</taxon>
        <taxon>Pseudomonadati</taxon>
        <taxon>Pseudomonadota</taxon>
        <taxon>Betaproteobacteria</taxon>
        <taxon>Burkholderiales</taxon>
        <taxon>Comamonadaceae</taxon>
        <taxon>Diaphorobacter</taxon>
    </lineage>
</organism>
<sequence>MSQLNKILQVMDLFSAERPALSAEQIALSLQLSRPTAFRYVRQLCDAGLLLNMAGSYTLGPRIIELDSCIRASDPILANSRDALRILSGTQACVAVLVTMYGEQVIHVHSESGIGAVGLQFTRGRNLPLLRGAASKIILANQPLNRLKRVYQRHVQQDDVNALGATSGEFVKYFRAVRQQGYYISRGEVEPSVTGLAAPITNVNGDVTSCLSLTFNHELNPDYDVTNFVPLVQSCAHDVSQRLAKLNRP</sequence>
<dbReference type="InterPro" id="IPR014757">
    <property type="entry name" value="Tscrpt_reg_IclR_C"/>
</dbReference>
<protein>
    <submittedName>
        <fullName evidence="6">Helix-turn-helix domain-containing protein</fullName>
    </submittedName>
</protein>
<gene>
    <name evidence="6" type="ORF">H9K75_19325</name>
</gene>
<evidence type="ECO:0000259" key="4">
    <source>
        <dbReference type="PROSITE" id="PS51077"/>
    </source>
</evidence>
<dbReference type="PROSITE" id="PS51077">
    <property type="entry name" value="HTH_ICLR"/>
    <property type="match status" value="1"/>
</dbReference>
<dbReference type="InterPro" id="IPR050707">
    <property type="entry name" value="HTH_MetabolicPath_Reg"/>
</dbReference>
<evidence type="ECO:0000256" key="2">
    <source>
        <dbReference type="ARBA" id="ARBA00023125"/>
    </source>
</evidence>
<dbReference type="InterPro" id="IPR036390">
    <property type="entry name" value="WH_DNA-bd_sf"/>
</dbReference>
<evidence type="ECO:0000256" key="3">
    <source>
        <dbReference type="ARBA" id="ARBA00023163"/>
    </source>
</evidence>
<dbReference type="SMART" id="SM00346">
    <property type="entry name" value="HTH_ICLR"/>
    <property type="match status" value="1"/>
</dbReference>
<dbReference type="Pfam" id="PF01614">
    <property type="entry name" value="IclR_C"/>
    <property type="match status" value="1"/>
</dbReference>
<proteinExistence type="predicted"/>
<dbReference type="AlphaFoldDB" id="A0A7H0GIP6"/>
<dbReference type="GO" id="GO:0003700">
    <property type="term" value="F:DNA-binding transcription factor activity"/>
    <property type="evidence" value="ECO:0007669"/>
    <property type="project" value="TreeGrafter"/>
</dbReference>
<dbReference type="GO" id="GO:0045892">
    <property type="term" value="P:negative regulation of DNA-templated transcription"/>
    <property type="evidence" value="ECO:0007669"/>
    <property type="project" value="TreeGrafter"/>
</dbReference>
<dbReference type="InterPro" id="IPR005471">
    <property type="entry name" value="Tscrpt_reg_IclR_N"/>
</dbReference>
<evidence type="ECO:0000259" key="5">
    <source>
        <dbReference type="PROSITE" id="PS51078"/>
    </source>
</evidence>
<dbReference type="Proteomes" id="UP000516028">
    <property type="component" value="Chromosome"/>
</dbReference>
<dbReference type="Pfam" id="PF09339">
    <property type="entry name" value="HTH_IclR"/>
    <property type="match status" value="1"/>
</dbReference>
<evidence type="ECO:0000313" key="7">
    <source>
        <dbReference type="Proteomes" id="UP000516028"/>
    </source>
</evidence>
<dbReference type="InterPro" id="IPR029016">
    <property type="entry name" value="GAF-like_dom_sf"/>
</dbReference>
<dbReference type="PANTHER" id="PTHR30136:SF24">
    <property type="entry name" value="HTH-TYPE TRANSCRIPTIONAL REPRESSOR ALLR"/>
    <property type="match status" value="1"/>
</dbReference>
<dbReference type="GO" id="GO:0003677">
    <property type="term" value="F:DNA binding"/>
    <property type="evidence" value="ECO:0007669"/>
    <property type="project" value="UniProtKB-KW"/>
</dbReference>
<dbReference type="PANTHER" id="PTHR30136">
    <property type="entry name" value="HELIX-TURN-HELIX TRANSCRIPTIONAL REGULATOR, ICLR FAMILY"/>
    <property type="match status" value="1"/>
</dbReference>
<dbReference type="KEGG" id="daer:H9K75_19325"/>
<dbReference type="RefSeq" id="WP_187723837.1">
    <property type="nucleotide sequence ID" value="NZ_CP060783.1"/>
</dbReference>
<keyword evidence="7" id="KW-1185">Reference proteome</keyword>
<evidence type="ECO:0000313" key="6">
    <source>
        <dbReference type="EMBL" id="QNP48162.1"/>
    </source>
</evidence>
<keyword evidence="3" id="KW-0804">Transcription</keyword>
<dbReference type="PROSITE" id="PS51078">
    <property type="entry name" value="ICLR_ED"/>
    <property type="match status" value="1"/>
</dbReference>
<evidence type="ECO:0000256" key="1">
    <source>
        <dbReference type="ARBA" id="ARBA00023015"/>
    </source>
</evidence>
<reference evidence="6 7" key="1">
    <citation type="submission" date="2020-08" db="EMBL/GenBank/DDBJ databases">
        <title>Genome sequence of Diaphorobacter aerolatus KACC 16536T.</title>
        <authorList>
            <person name="Hyun D.-W."/>
            <person name="Bae J.-W."/>
        </authorList>
    </citation>
    <scope>NUCLEOTIDE SEQUENCE [LARGE SCALE GENOMIC DNA]</scope>
    <source>
        <strain evidence="6 7">KACC 16536</strain>
    </source>
</reference>
<feature type="domain" description="IclR-ED" evidence="5">
    <location>
        <begin position="62"/>
        <end position="245"/>
    </location>
</feature>
<dbReference type="InterPro" id="IPR036388">
    <property type="entry name" value="WH-like_DNA-bd_sf"/>
</dbReference>